<proteinExistence type="predicted"/>
<name>A0AAD7PDZ9_QUISA</name>
<dbReference type="GO" id="GO:0005886">
    <property type="term" value="C:plasma membrane"/>
    <property type="evidence" value="ECO:0007669"/>
    <property type="project" value="TreeGrafter"/>
</dbReference>
<evidence type="ECO:0000256" key="4">
    <source>
        <dbReference type="ARBA" id="ARBA00023136"/>
    </source>
</evidence>
<dbReference type="InterPro" id="IPR044839">
    <property type="entry name" value="NDR1-like"/>
</dbReference>
<dbReference type="Proteomes" id="UP001163823">
    <property type="component" value="Chromosome 11"/>
</dbReference>
<evidence type="ECO:0000256" key="3">
    <source>
        <dbReference type="ARBA" id="ARBA00022989"/>
    </source>
</evidence>
<dbReference type="EMBL" id="JARAOO010000011">
    <property type="protein sequence ID" value="KAJ7951627.1"/>
    <property type="molecule type" value="Genomic_DNA"/>
</dbReference>
<reference evidence="7" key="1">
    <citation type="journal article" date="2023" name="Science">
        <title>Elucidation of the pathway for biosynthesis of saponin adjuvants from the soapbark tree.</title>
        <authorList>
            <person name="Reed J."/>
            <person name="Orme A."/>
            <person name="El-Demerdash A."/>
            <person name="Owen C."/>
            <person name="Martin L.B.B."/>
            <person name="Misra R.C."/>
            <person name="Kikuchi S."/>
            <person name="Rejzek M."/>
            <person name="Martin A.C."/>
            <person name="Harkess A."/>
            <person name="Leebens-Mack J."/>
            <person name="Louveau T."/>
            <person name="Stephenson M.J."/>
            <person name="Osbourn A."/>
        </authorList>
    </citation>
    <scope>NUCLEOTIDE SEQUENCE</scope>
    <source>
        <strain evidence="7">S10</strain>
    </source>
</reference>
<evidence type="ECO:0000256" key="2">
    <source>
        <dbReference type="ARBA" id="ARBA00022692"/>
    </source>
</evidence>
<organism evidence="7 8">
    <name type="scientific">Quillaja saponaria</name>
    <name type="common">Soap bark tree</name>
    <dbReference type="NCBI Taxonomy" id="32244"/>
    <lineage>
        <taxon>Eukaryota</taxon>
        <taxon>Viridiplantae</taxon>
        <taxon>Streptophyta</taxon>
        <taxon>Embryophyta</taxon>
        <taxon>Tracheophyta</taxon>
        <taxon>Spermatophyta</taxon>
        <taxon>Magnoliopsida</taxon>
        <taxon>eudicotyledons</taxon>
        <taxon>Gunneridae</taxon>
        <taxon>Pentapetalae</taxon>
        <taxon>rosids</taxon>
        <taxon>fabids</taxon>
        <taxon>Fabales</taxon>
        <taxon>Quillajaceae</taxon>
        <taxon>Quillaja</taxon>
    </lineage>
</organism>
<evidence type="ECO:0000259" key="6">
    <source>
        <dbReference type="Pfam" id="PF03168"/>
    </source>
</evidence>
<dbReference type="InterPro" id="IPR004864">
    <property type="entry name" value="LEA_2"/>
</dbReference>
<sequence length="270" mass="29908">MMSLLIHCEHPFPSPWLFGSTQIQSLPPRTANGGTNPQLPAAKAQLYGATRPTYRPQSHHRRNRRSRCCSFCFWLILIITILLFLAAIAGAIFYVLYRPHRPSFTVIALKLSYLNISSSSTLNSKFDLNITARNPNKKIKFIYNPITISVFSDDITVGDGTIPGFVHTQKNSTLLKASILSSGQALENGDVSKLKANMKSKNGLPLKVRLDTKVKVKVKIGGVKTKKVGIRINCDGIKVNIPSGKTPATASTSKAKCKVDFRIKIWKWTI</sequence>
<evidence type="ECO:0000256" key="5">
    <source>
        <dbReference type="SAM" id="Phobius"/>
    </source>
</evidence>
<protein>
    <submittedName>
        <fullName evidence="7">Late embryogenesis abundant (LEA) hydroxyproline-rich glycoprotein family</fullName>
    </submittedName>
</protein>
<dbReference type="Pfam" id="PF03168">
    <property type="entry name" value="LEA_2"/>
    <property type="match status" value="1"/>
</dbReference>
<comment type="subcellular location">
    <subcellularLocation>
        <location evidence="1">Membrane</location>
        <topology evidence="1">Single-pass membrane protein</topology>
    </subcellularLocation>
</comment>
<dbReference type="KEGG" id="qsa:O6P43_027643"/>
<keyword evidence="3 5" id="KW-1133">Transmembrane helix</keyword>
<dbReference type="GO" id="GO:0098542">
    <property type="term" value="P:defense response to other organism"/>
    <property type="evidence" value="ECO:0007669"/>
    <property type="project" value="InterPro"/>
</dbReference>
<dbReference type="PANTHER" id="PTHR31234:SF2">
    <property type="entry name" value="OS05G0199100 PROTEIN"/>
    <property type="match status" value="1"/>
</dbReference>
<keyword evidence="2 5" id="KW-0812">Transmembrane</keyword>
<keyword evidence="8" id="KW-1185">Reference proteome</keyword>
<evidence type="ECO:0000256" key="1">
    <source>
        <dbReference type="ARBA" id="ARBA00004167"/>
    </source>
</evidence>
<gene>
    <name evidence="7" type="ORF">O6P43_027643</name>
</gene>
<feature type="domain" description="Late embryogenesis abundant protein LEA-2 subgroup" evidence="6">
    <location>
        <begin position="130"/>
        <end position="233"/>
    </location>
</feature>
<accession>A0AAD7PDZ9</accession>
<dbReference type="AlphaFoldDB" id="A0AAD7PDZ9"/>
<evidence type="ECO:0000313" key="8">
    <source>
        <dbReference type="Proteomes" id="UP001163823"/>
    </source>
</evidence>
<comment type="caution">
    <text evidence="7">The sequence shown here is derived from an EMBL/GenBank/DDBJ whole genome shotgun (WGS) entry which is preliminary data.</text>
</comment>
<keyword evidence="4 5" id="KW-0472">Membrane</keyword>
<feature type="transmembrane region" description="Helical" evidence="5">
    <location>
        <begin position="71"/>
        <end position="97"/>
    </location>
</feature>
<dbReference type="PANTHER" id="PTHR31234">
    <property type="entry name" value="LATE EMBRYOGENESIS ABUNDANT (LEA) HYDROXYPROLINE-RICH GLYCOPROTEIN FAMILY"/>
    <property type="match status" value="1"/>
</dbReference>
<evidence type="ECO:0000313" key="7">
    <source>
        <dbReference type="EMBL" id="KAJ7951627.1"/>
    </source>
</evidence>